<dbReference type="EMBL" id="NAEP01000035">
    <property type="protein sequence ID" value="PDQ35367.1"/>
    <property type="molecule type" value="Genomic_DNA"/>
</dbReference>
<name>A0A2A6FRQ4_9MICO</name>
<organism evidence="1 2">
    <name type="scientific">Candidatus Lumbricidiphila eiseniae</name>
    <dbReference type="NCBI Taxonomy" id="1969409"/>
    <lineage>
        <taxon>Bacteria</taxon>
        <taxon>Bacillati</taxon>
        <taxon>Actinomycetota</taxon>
        <taxon>Actinomycetes</taxon>
        <taxon>Micrococcales</taxon>
        <taxon>Microbacteriaceae</taxon>
        <taxon>Candidatus Lumbricidiphila</taxon>
    </lineage>
</organism>
<dbReference type="AlphaFoldDB" id="A0A2A6FRQ4"/>
<gene>
    <name evidence="1" type="ORF">B5766_06440</name>
</gene>
<proteinExistence type="predicted"/>
<evidence type="ECO:0000313" key="2">
    <source>
        <dbReference type="Proteomes" id="UP000219994"/>
    </source>
</evidence>
<protein>
    <submittedName>
        <fullName evidence="1">Uncharacterized protein</fullName>
    </submittedName>
</protein>
<evidence type="ECO:0000313" key="1">
    <source>
        <dbReference type="EMBL" id="PDQ35367.1"/>
    </source>
</evidence>
<dbReference type="Proteomes" id="UP000219994">
    <property type="component" value="Unassembled WGS sequence"/>
</dbReference>
<comment type="caution">
    <text evidence="1">The sequence shown here is derived from an EMBL/GenBank/DDBJ whole genome shotgun (WGS) entry which is preliminary data.</text>
</comment>
<sequence>MQARLDALTATAVEQPQPWTVDLNEDDPDARLRVIRAVVAYRDRWGINTSSALGAIPNDDAQRSDYERARIHLHAASRDAVALEEECRPAATRESRTL</sequence>
<reference evidence="2" key="1">
    <citation type="submission" date="2017-03" db="EMBL/GenBank/DDBJ databases">
        <authorList>
            <person name="Lund M.B."/>
        </authorList>
    </citation>
    <scope>NUCLEOTIDE SEQUENCE [LARGE SCALE GENOMIC DNA]</scope>
</reference>
<accession>A0A2A6FRQ4</accession>